<proteinExistence type="predicted"/>
<protein>
    <submittedName>
        <fullName evidence="1">Uncharacterized protein</fullName>
    </submittedName>
</protein>
<accession>A0ABP0VR16</accession>
<sequence>MSAAAAAAGDPNYNIVPALAEQILYSLESVRGKGRSERTQELLSLKQQLLVQMIHLVHSLLHYFPSVDHPADYSVEPEIYCL</sequence>
<evidence type="ECO:0000313" key="2">
    <source>
        <dbReference type="Proteomes" id="UP001497444"/>
    </source>
</evidence>
<dbReference type="EMBL" id="OZ020096">
    <property type="protein sequence ID" value="CAK9255880.1"/>
    <property type="molecule type" value="Genomic_DNA"/>
</dbReference>
<reference evidence="1 2" key="1">
    <citation type="submission" date="2024-02" db="EMBL/GenBank/DDBJ databases">
        <authorList>
            <consortium name="ELIXIR-Norway"/>
            <consortium name="Elixir Norway"/>
        </authorList>
    </citation>
    <scope>NUCLEOTIDE SEQUENCE [LARGE SCALE GENOMIC DNA]</scope>
</reference>
<name>A0ABP0VR16_9BRYO</name>
<evidence type="ECO:0000313" key="1">
    <source>
        <dbReference type="EMBL" id="CAK9255880.1"/>
    </source>
</evidence>
<gene>
    <name evidence="1" type="ORF">CSSPJE1EN1_LOCUS1358</name>
</gene>
<organism evidence="1 2">
    <name type="scientific">Sphagnum jensenii</name>
    <dbReference type="NCBI Taxonomy" id="128206"/>
    <lineage>
        <taxon>Eukaryota</taxon>
        <taxon>Viridiplantae</taxon>
        <taxon>Streptophyta</taxon>
        <taxon>Embryophyta</taxon>
        <taxon>Bryophyta</taxon>
        <taxon>Sphagnophytina</taxon>
        <taxon>Sphagnopsida</taxon>
        <taxon>Sphagnales</taxon>
        <taxon>Sphagnaceae</taxon>
        <taxon>Sphagnum</taxon>
    </lineage>
</organism>
<dbReference type="Proteomes" id="UP001497444">
    <property type="component" value="Chromosome 1"/>
</dbReference>
<keyword evidence="2" id="KW-1185">Reference proteome</keyword>